<dbReference type="EMBL" id="MDDC01000003">
    <property type="protein sequence ID" value="OIQ60953.1"/>
    <property type="molecule type" value="Genomic_DNA"/>
</dbReference>
<dbReference type="InterPro" id="IPR013785">
    <property type="entry name" value="Aldolase_TIM"/>
</dbReference>
<reference evidence="6 7" key="1">
    <citation type="submission" date="2016-08" db="EMBL/GenBank/DDBJ databases">
        <title>Genome-based comparison of Moorella thermoacetic strains.</title>
        <authorList>
            <person name="Poehlein A."/>
            <person name="Bengelsdorf F.R."/>
            <person name="Esser C."/>
            <person name="Duerre P."/>
            <person name="Daniel R."/>
        </authorList>
    </citation>
    <scope>NUCLEOTIDE SEQUENCE [LARGE SCALE GENOMIC DNA]</scope>
    <source>
        <strain evidence="6 7">DSM 21394</strain>
    </source>
</reference>
<evidence type="ECO:0000256" key="2">
    <source>
        <dbReference type="ARBA" id="ARBA00022723"/>
    </source>
</evidence>
<gene>
    <name evidence="6" type="primary">bioB_2</name>
    <name evidence="6" type="ORF">MOTE_04820</name>
</gene>
<feature type="domain" description="Radical SAM core" evidence="5">
    <location>
        <begin position="25"/>
        <end position="236"/>
    </location>
</feature>
<proteinExistence type="predicted"/>
<dbReference type="EC" id="2.8.1.6" evidence="6"/>
<dbReference type="Proteomes" id="UP000182811">
    <property type="component" value="Unassembled WGS sequence"/>
</dbReference>
<dbReference type="PROSITE" id="PS51918">
    <property type="entry name" value="RADICAL_SAM"/>
    <property type="match status" value="1"/>
</dbReference>
<keyword evidence="6" id="KW-0808">Transferase</keyword>
<dbReference type="SFLD" id="SFLDS00029">
    <property type="entry name" value="Radical_SAM"/>
    <property type="match status" value="1"/>
</dbReference>
<organism evidence="6 7">
    <name type="scientific">Neomoorella thermoacetica</name>
    <name type="common">Clostridium thermoaceticum</name>
    <dbReference type="NCBI Taxonomy" id="1525"/>
    <lineage>
        <taxon>Bacteria</taxon>
        <taxon>Bacillati</taxon>
        <taxon>Bacillota</taxon>
        <taxon>Clostridia</taxon>
        <taxon>Neomoorellales</taxon>
        <taxon>Neomoorellaceae</taxon>
        <taxon>Neomoorella</taxon>
    </lineage>
</organism>
<name>A0A1J5NP40_NEOTH</name>
<dbReference type="InterPro" id="IPR058240">
    <property type="entry name" value="rSAM_sf"/>
</dbReference>
<dbReference type="GO" id="GO:0051536">
    <property type="term" value="F:iron-sulfur cluster binding"/>
    <property type="evidence" value="ECO:0007669"/>
    <property type="project" value="UniProtKB-KW"/>
</dbReference>
<dbReference type="Gene3D" id="3.20.20.70">
    <property type="entry name" value="Aldolase class I"/>
    <property type="match status" value="1"/>
</dbReference>
<protein>
    <submittedName>
        <fullName evidence="6">Biotin synthase</fullName>
        <ecNumber evidence="6">2.8.1.6</ecNumber>
    </submittedName>
</protein>
<dbReference type="Pfam" id="PF04055">
    <property type="entry name" value="Radical_SAM"/>
    <property type="match status" value="1"/>
</dbReference>
<evidence type="ECO:0000256" key="4">
    <source>
        <dbReference type="ARBA" id="ARBA00023014"/>
    </source>
</evidence>
<evidence type="ECO:0000259" key="5">
    <source>
        <dbReference type="PROSITE" id="PS51918"/>
    </source>
</evidence>
<dbReference type="InterPro" id="IPR007197">
    <property type="entry name" value="rSAM"/>
</dbReference>
<evidence type="ECO:0000313" key="6">
    <source>
        <dbReference type="EMBL" id="OIQ60953.1"/>
    </source>
</evidence>
<sequence>MPVISEEAYAIQYAARKMTEETAGGRAEVHAQVGINVAPCLQNCVFCSFAARNAIFRHSKAMPPEEVIERCLAFEGQGANAIYLMATANFPFEEFLRFGRQVREALQPDTVLIANIGDFDDEGAIALRKAGFNGIYHAIRLGEGAVTGIKPERRLQTVRAARRAGLLVGTCVEPVGPEHTLDELVEKTLLTREMRPVFSGAARRIAIPGTDLAGLGMVSEARMALILAVVRLAVGRGVSFNCTHEPNDIGAMAGANLFWAENGANPRDPEEKTENNRGYTVAKCREILREAGWELVTGPSRAFQTGCSG</sequence>
<dbReference type="GO" id="GO:0004076">
    <property type="term" value="F:biotin synthase activity"/>
    <property type="evidence" value="ECO:0007669"/>
    <property type="project" value="UniProtKB-EC"/>
</dbReference>
<dbReference type="AlphaFoldDB" id="A0A1J5NP40"/>
<keyword evidence="1" id="KW-0949">S-adenosyl-L-methionine</keyword>
<keyword evidence="2" id="KW-0479">Metal-binding</keyword>
<keyword evidence="3" id="KW-0408">Iron</keyword>
<accession>A0A1J5NP40</accession>
<evidence type="ECO:0000256" key="1">
    <source>
        <dbReference type="ARBA" id="ARBA00022691"/>
    </source>
</evidence>
<dbReference type="GO" id="GO:0046872">
    <property type="term" value="F:metal ion binding"/>
    <property type="evidence" value="ECO:0007669"/>
    <property type="project" value="UniProtKB-KW"/>
</dbReference>
<keyword evidence="4" id="KW-0411">Iron-sulfur</keyword>
<evidence type="ECO:0000256" key="3">
    <source>
        <dbReference type="ARBA" id="ARBA00023004"/>
    </source>
</evidence>
<dbReference type="CDD" id="cd01335">
    <property type="entry name" value="Radical_SAM"/>
    <property type="match status" value="1"/>
</dbReference>
<dbReference type="SUPFAM" id="SSF102114">
    <property type="entry name" value="Radical SAM enzymes"/>
    <property type="match status" value="1"/>
</dbReference>
<comment type="caution">
    <text evidence="6">The sequence shown here is derived from an EMBL/GenBank/DDBJ whole genome shotgun (WGS) entry which is preliminary data.</text>
</comment>
<evidence type="ECO:0000313" key="7">
    <source>
        <dbReference type="Proteomes" id="UP000182811"/>
    </source>
</evidence>